<reference evidence="1 2" key="1">
    <citation type="submission" date="2015-09" db="EMBL/GenBank/DDBJ databases">
        <title>Genome announcement of multiple Pseudomonas syringae strains.</title>
        <authorList>
            <person name="Thakur S."/>
            <person name="Wang P.W."/>
            <person name="Gong Y."/>
            <person name="Weir B.S."/>
            <person name="Guttman D.S."/>
        </authorList>
    </citation>
    <scope>NUCLEOTIDE SEQUENCE [LARGE SCALE GENOMIC DNA]</scope>
    <source>
        <strain evidence="1 2">ICMP3963</strain>
    </source>
</reference>
<organism evidence="1 2">
    <name type="scientific">Pseudomonas syringae pv. viburni</name>
    <dbReference type="NCBI Taxonomy" id="251703"/>
    <lineage>
        <taxon>Bacteria</taxon>
        <taxon>Pseudomonadati</taxon>
        <taxon>Pseudomonadota</taxon>
        <taxon>Gammaproteobacteria</taxon>
        <taxon>Pseudomonadales</taxon>
        <taxon>Pseudomonadaceae</taxon>
        <taxon>Pseudomonas</taxon>
    </lineage>
</organism>
<dbReference type="Proteomes" id="UP000050317">
    <property type="component" value="Unassembled WGS sequence"/>
</dbReference>
<evidence type="ECO:0000313" key="1">
    <source>
        <dbReference type="EMBL" id="KPZ24779.1"/>
    </source>
</evidence>
<sequence>MAKSAHVIATDIDGFMKKKTLNVWTLPWAQLYEVASRERIKEAFQDDLRAALKGHALEITYGTNAVVIHRDSNFGPQSWG</sequence>
<dbReference type="PATRIC" id="fig|251703.9.peg.2744"/>
<accession>A0A0Q0E2H3</accession>
<protein>
    <submittedName>
        <fullName evidence="1">Uncharacterized protein</fullName>
    </submittedName>
</protein>
<dbReference type="AlphaFoldDB" id="A0A0Q0E2H3"/>
<evidence type="ECO:0000313" key="2">
    <source>
        <dbReference type="Proteomes" id="UP000050317"/>
    </source>
</evidence>
<dbReference type="EMBL" id="LJRR01000043">
    <property type="protein sequence ID" value="KPZ24779.1"/>
    <property type="molecule type" value="Genomic_DNA"/>
</dbReference>
<comment type="caution">
    <text evidence="1">The sequence shown here is derived from an EMBL/GenBank/DDBJ whole genome shotgun (WGS) entry which is preliminary data.</text>
</comment>
<proteinExistence type="predicted"/>
<dbReference type="RefSeq" id="WP_044423196.1">
    <property type="nucleotide sequence ID" value="NZ_JYHK01000097.1"/>
</dbReference>
<name>A0A0Q0E2H3_9PSED</name>
<gene>
    <name evidence="1" type="ORF">ALO40_200136</name>
</gene>